<dbReference type="Pfam" id="PF00107">
    <property type="entry name" value="ADH_zinc_N"/>
    <property type="match status" value="1"/>
</dbReference>
<dbReference type="InterPro" id="IPR014182">
    <property type="entry name" value="ADH_Zn_typ-1"/>
</dbReference>
<keyword evidence="2" id="KW-0521">NADP</keyword>
<evidence type="ECO:0000313" key="5">
    <source>
        <dbReference type="Proteomes" id="UP001138500"/>
    </source>
</evidence>
<proteinExistence type="inferred from homology"/>
<comment type="similarity">
    <text evidence="1">Belongs to the zinc-containing alcohol dehydrogenase family. Quinone oxidoreductase subfamily.</text>
</comment>
<dbReference type="SUPFAM" id="SSF50129">
    <property type="entry name" value="GroES-like"/>
    <property type="match status" value="1"/>
</dbReference>
<evidence type="ECO:0000256" key="1">
    <source>
        <dbReference type="ARBA" id="ARBA00010371"/>
    </source>
</evidence>
<dbReference type="NCBIfam" id="TIGR02817">
    <property type="entry name" value="adh_fam_1"/>
    <property type="match status" value="1"/>
</dbReference>
<organism evidence="4 5">
    <name type="scientific">Teratosphaeria destructans</name>
    <dbReference type="NCBI Taxonomy" id="418781"/>
    <lineage>
        <taxon>Eukaryota</taxon>
        <taxon>Fungi</taxon>
        <taxon>Dikarya</taxon>
        <taxon>Ascomycota</taxon>
        <taxon>Pezizomycotina</taxon>
        <taxon>Dothideomycetes</taxon>
        <taxon>Dothideomycetidae</taxon>
        <taxon>Mycosphaerellales</taxon>
        <taxon>Teratosphaeriaceae</taxon>
        <taxon>Teratosphaeria</taxon>
    </lineage>
</organism>
<dbReference type="GO" id="GO:0016491">
    <property type="term" value="F:oxidoreductase activity"/>
    <property type="evidence" value="ECO:0007669"/>
    <property type="project" value="InterPro"/>
</dbReference>
<dbReference type="PANTHER" id="PTHR44154">
    <property type="entry name" value="QUINONE OXIDOREDUCTASE"/>
    <property type="match status" value="1"/>
</dbReference>
<reference evidence="4 5" key="1">
    <citation type="journal article" date="2018" name="IMA Fungus">
        <title>IMA Genome-F 10: Nine draft genome sequences of Claviceps purpurea s.lat., including C. arundinis, C. humidiphila, and C. cf. spartinae, pseudomolecules for the pitch canker pathogen Fusarium circinatum, draft genome of Davidsoniella eucalypti, Grosmannia galeiformis, Quambalaria eucalypti, and Teratosphaeria destructans.</title>
        <authorList>
            <person name="Wingfield B.D."/>
            <person name="Liu M."/>
            <person name="Nguyen H.D."/>
            <person name="Lane F.A."/>
            <person name="Morgan S.W."/>
            <person name="De Vos L."/>
            <person name="Wilken P.M."/>
            <person name="Duong T.A."/>
            <person name="Aylward J."/>
            <person name="Coetzee M.P."/>
            <person name="Dadej K."/>
            <person name="De Beer Z.W."/>
            <person name="Findlay W."/>
            <person name="Havenga M."/>
            <person name="Kolarik M."/>
            <person name="Menzies J.G."/>
            <person name="Naidoo K."/>
            <person name="Pochopski O."/>
            <person name="Shoukouhi P."/>
            <person name="Santana Q.C."/>
            <person name="Seifert K.A."/>
            <person name="Soal N."/>
            <person name="Steenkamp E.T."/>
            <person name="Tatham C.T."/>
            <person name="van der Nest M.A."/>
            <person name="Wingfield M.J."/>
        </authorList>
    </citation>
    <scope>NUCLEOTIDE SEQUENCE [LARGE SCALE GENOMIC DNA]</scope>
    <source>
        <strain evidence="4">CMW44962</strain>
    </source>
</reference>
<dbReference type="OrthoDB" id="3509362at2759"/>
<dbReference type="InterPro" id="IPR011032">
    <property type="entry name" value="GroES-like_sf"/>
</dbReference>
<dbReference type="InterPro" id="IPR051603">
    <property type="entry name" value="Zinc-ADH_QOR/CCCR"/>
</dbReference>
<evidence type="ECO:0000313" key="4">
    <source>
        <dbReference type="EMBL" id="KAH9820936.1"/>
    </source>
</evidence>
<dbReference type="Gene3D" id="3.40.50.720">
    <property type="entry name" value="NAD(P)-binding Rossmann-like Domain"/>
    <property type="match status" value="1"/>
</dbReference>
<dbReference type="InterPro" id="IPR013149">
    <property type="entry name" value="ADH-like_C"/>
</dbReference>
<protein>
    <submittedName>
        <fullName evidence="4">Zinc-binding alcohol dehydrogenase</fullName>
    </submittedName>
</protein>
<evidence type="ECO:0000259" key="3">
    <source>
        <dbReference type="SMART" id="SM00829"/>
    </source>
</evidence>
<reference evidence="4 5" key="2">
    <citation type="journal article" date="2021" name="Curr. Genet.">
        <title>Genetic response to nitrogen starvation in the aggressive Eucalyptus foliar pathogen Teratosphaeria destructans.</title>
        <authorList>
            <person name="Havenga M."/>
            <person name="Wingfield B.D."/>
            <person name="Wingfield M.J."/>
            <person name="Dreyer L.L."/>
            <person name="Roets F."/>
            <person name="Aylward J."/>
        </authorList>
    </citation>
    <scope>NUCLEOTIDE SEQUENCE [LARGE SCALE GENOMIC DNA]</scope>
    <source>
        <strain evidence="4">CMW44962</strain>
    </source>
</reference>
<feature type="domain" description="Enoyl reductase (ER)" evidence="3">
    <location>
        <begin position="17"/>
        <end position="342"/>
    </location>
</feature>
<dbReference type="Pfam" id="PF08240">
    <property type="entry name" value="ADH_N"/>
    <property type="match status" value="1"/>
</dbReference>
<gene>
    <name evidence="4" type="ORF">Tdes44962_MAKER05025</name>
</gene>
<dbReference type="InterPro" id="IPR036291">
    <property type="entry name" value="NAD(P)-bd_dom_sf"/>
</dbReference>
<dbReference type="GO" id="GO:0008270">
    <property type="term" value="F:zinc ion binding"/>
    <property type="evidence" value="ECO:0007669"/>
    <property type="project" value="InterPro"/>
</dbReference>
<dbReference type="SUPFAM" id="SSF51735">
    <property type="entry name" value="NAD(P)-binding Rossmann-fold domains"/>
    <property type="match status" value="1"/>
</dbReference>
<evidence type="ECO:0000256" key="2">
    <source>
        <dbReference type="ARBA" id="ARBA00022857"/>
    </source>
</evidence>
<name>A0A9W7VZ78_9PEZI</name>
<dbReference type="InterPro" id="IPR020843">
    <property type="entry name" value="ER"/>
</dbReference>
<accession>A0A9W7VZ78</accession>
<sequence length="349" mass="37485">MPDMKAIHFRKGTTDISPAATLQLQTIPRPTPGPNDLLVQIAACAVNPVDSKIRQGAFPAADITGFDAAGVVETVGANVKGFKRGDEVFYSGVLGRPGSTAQYNLVDYRVTALKPRTLDWATAAAVPLVSLTAWELLADHWGLQVDDPAGVQAKKSILIINGAGGVGSIATQFAREVFRLGKVIVTASREETIGHAKQMGATHTIDHHRPLKDQIQQTAGVEGVEYIFICHSTNNYMPQAVDIASPWGKIGSIVEVSEPLPALHTPDAFMKSLSFTWELMLCKGVYNYDLKSQGAILKKVAELYDAGRLTSLVSEKETLSVANLVKAHEKLESGKAIGKIAFEVGDDIQ</sequence>
<dbReference type="Proteomes" id="UP001138500">
    <property type="component" value="Unassembled WGS sequence"/>
</dbReference>
<dbReference type="SMART" id="SM00829">
    <property type="entry name" value="PKS_ER"/>
    <property type="match status" value="1"/>
</dbReference>
<dbReference type="EMBL" id="RIBY02002278">
    <property type="protein sequence ID" value="KAH9820936.1"/>
    <property type="molecule type" value="Genomic_DNA"/>
</dbReference>
<dbReference type="PANTHER" id="PTHR44154:SF1">
    <property type="entry name" value="QUINONE OXIDOREDUCTASE"/>
    <property type="match status" value="1"/>
</dbReference>
<comment type="caution">
    <text evidence="4">The sequence shown here is derived from an EMBL/GenBank/DDBJ whole genome shotgun (WGS) entry which is preliminary data.</text>
</comment>
<dbReference type="InterPro" id="IPR013154">
    <property type="entry name" value="ADH-like_N"/>
</dbReference>
<dbReference type="Gene3D" id="3.90.180.10">
    <property type="entry name" value="Medium-chain alcohol dehydrogenases, catalytic domain"/>
    <property type="match status" value="1"/>
</dbReference>
<dbReference type="CDD" id="cd08252">
    <property type="entry name" value="AL_MDR"/>
    <property type="match status" value="1"/>
</dbReference>
<dbReference type="AlphaFoldDB" id="A0A9W7VZ78"/>
<keyword evidence="5" id="KW-1185">Reference proteome</keyword>